<organism evidence="7 8">
    <name type="scientific">Pleurodeles waltl</name>
    <name type="common">Iberian ribbed newt</name>
    <dbReference type="NCBI Taxonomy" id="8319"/>
    <lineage>
        <taxon>Eukaryota</taxon>
        <taxon>Metazoa</taxon>
        <taxon>Chordata</taxon>
        <taxon>Craniata</taxon>
        <taxon>Vertebrata</taxon>
        <taxon>Euteleostomi</taxon>
        <taxon>Amphibia</taxon>
        <taxon>Batrachia</taxon>
        <taxon>Caudata</taxon>
        <taxon>Salamandroidea</taxon>
        <taxon>Salamandridae</taxon>
        <taxon>Pleurodelinae</taxon>
        <taxon>Pleurodeles</taxon>
    </lineage>
</organism>
<evidence type="ECO:0000256" key="2">
    <source>
        <dbReference type="ARBA" id="ARBA00022692"/>
    </source>
</evidence>
<dbReference type="AlphaFoldDB" id="A0AAV7WFF6"/>
<reference evidence="7" key="1">
    <citation type="journal article" date="2022" name="bioRxiv">
        <title>Sequencing and chromosome-scale assembly of the giantPleurodeles waltlgenome.</title>
        <authorList>
            <person name="Brown T."/>
            <person name="Elewa A."/>
            <person name="Iarovenko S."/>
            <person name="Subramanian E."/>
            <person name="Araus A.J."/>
            <person name="Petzold A."/>
            <person name="Susuki M."/>
            <person name="Suzuki K.-i.T."/>
            <person name="Hayashi T."/>
            <person name="Toyoda A."/>
            <person name="Oliveira C."/>
            <person name="Osipova E."/>
            <person name="Leigh N.D."/>
            <person name="Simon A."/>
            <person name="Yun M.H."/>
        </authorList>
    </citation>
    <scope>NUCLEOTIDE SEQUENCE</scope>
    <source>
        <strain evidence="7">20211129_DDA</strain>
        <tissue evidence="7">Liver</tissue>
    </source>
</reference>
<feature type="domain" description="Ig-like" evidence="6">
    <location>
        <begin position="13"/>
        <end position="99"/>
    </location>
</feature>
<sequence>MHILWVWLLITSPGRSEALFGPQEVSGRQGGLLTVQCHYEEEYTHSTKYWCHGRTRLCTVVVSTRHSHGRFSIHDNHATHMFTVEMHRLREEDAGIYQCGISTRGFDPMFQVRVLVLQDSTTMRPTSTTRVNNSSSSGLFIVIVPHKEDTTPMASSSEKTILLYLLPTVGVLLLLLLLTAIILVRSQRRKKQAIRDTESNNSHVPDTFPETIPVYATVTRDGGSQKYGIENTALHEDDLEGGYEEIQVLPRIPDPVTVYAVVQKPGVSQMDGVQNNTNNEDGYEDRQDMPKIPHTTPIYAVVKKKNRTGKLESDAINTSRQEIDYEEIQKSPPIEPVRSFY</sequence>
<dbReference type="PROSITE" id="PS50835">
    <property type="entry name" value="IG_LIKE"/>
    <property type="match status" value="1"/>
</dbReference>
<dbReference type="InterPro" id="IPR013783">
    <property type="entry name" value="Ig-like_fold"/>
</dbReference>
<keyword evidence="3 4" id="KW-0472">Membrane</keyword>
<dbReference type="CDD" id="cd05716">
    <property type="entry name" value="IgV_pIgR_like"/>
    <property type="match status" value="1"/>
</dbReference>
<gene>
    <name evidence="7" type="ORF">NDU88_006870</name>
</gene>
<dbReference type="PANTHER" id="PTHR11860:SF87">
    <property type="entry name" value="CMRF35-LIKE MOLECULE 8"/>
    <property type="match status" value="1"/>
</dbReference>
<dbReference type="InterPro" id="IPR013106">
    <property type="entry name" value="Ig_V-set"/>
</dbReference>
<evidence type="ECO:0000256" key="5">
    <source>
        <dbReference type="SAM" id="SignalP"/>
    </source>
</evidence>
<evidence type="ECO:0000256" key="3">
    <source>
        <dbReference type="ARBA" id="ARBA00023136"/>
    </source>
</evidence>
<accession>A0AAV7WFF6</accession>
<dbReference type="InterPro" id="IPR007110">
    <property type="entry name" value="Ig-like_dom"/>
</dbReference>
<dbReference type="GO" id="GO:0005886">
    <property type="term" value="C:plasma membrane"/>
    <property type="evidence" value="ECO:0007669"/>
    <property type="project" value="TreeGrafter"/>
</dbReference>
<dbReference type="SMART" id="SM00409">
    <property type="entry name" value="IG"/>
    <property type="match status" value="1"/>
</dbReference>
<proteinExistence type="predicted"/>
<feature type="chain" id="PRO_5043731432" description="Ig-like domain-containing protein" evidence="5">
    <location>
        <begin position="19"/>
        <end position="341"/>
    </location>
</feature>
<dbReference type="InterPro" id="IPR003599">
    <property type="entry name" value="Ig_sub"/>
</dbReference>
<dbReference type="Gene3D" id="2.60.40.10">
    <property type="entry name" value="Immunoglobulins"/>
    <property type="match status" value="1"/>
</dbReference>
<protein>
    <recommendedName>
        <fullName evidence="6">Ig-like domain-containing protein</fullName>
    </recommendedName>
</protein>
<comment type="caution">
    <text evidence="7">The sequence shown here is derived from an EMBL/GenBank/DDBJ whole genome shotgun (WGS) entry which is preliminary data.</text>
</comment>
<keyword evidence="8" id="KW-1185">Reference proteome</keyword>
<feature type="transmembrane region" description="Helical" evidence="4">
    <location>
        <begin position="161"/>
        <end position="184"/>
    </location>
</feature>
<dbReference type="Proteomes" id="UP001066276">
    <property type="component" value="Chromosome 1_2"/>
</dbReference>
<evidence type="ECO:0000313" key="8">
    <source>
        <dbReference type="Proteomes" id="UP001066276"/>
    </source>
</evidence>
<dbReference type="PANTHER" id="PTHR11860">
    <property type="entry name" value="POLYMERIC-IMMUNOGLOBULIN RECEPTOR"/>
    <property type="match status" value="1"/>
</dbReference>
<evidence type="ECO:0000256" key="4">
    <source>
        <dbReference type="SAM" id="Phobius"/>
    </source>
</evidence>
<keyword evidence="4" id="KW-1133">Transmembrane helix</keyword>
<dbReference type="EMBL" id="JANPWB010000002">
    <property type="protein sequence ID" value="KAJ1211512.1"/>
    <property type="molecule type" value="Genomic_DNA"/>
</dbReference>
<dbReference type="GO" id="GO:0004888">
    <property type="term" value="F:transmembrane signaling receptor activity"/>
    <property type="evidence" value="ECO:0007669"/>
    <property type="project" value="TreeGrafter"/>
</dbReference>
<dbReference type="InterPro" id="IPR050671">
    <property type="entry name" value="CD300_family_receptors"/>
</dbReference>
<evidence type="ECO:0000313" key="7">
    <source>
        <dbReference type="EMBL" id="KAJ1211512.1"/>
    </source>
</evidence>
<dbReference type="Pfam" id="PF07686">
    <property type="entry name" value="V-set"/>
    <property type="match status" value="1"/>
</dbReference>
<keyword evidence="2 4" id="KW-0812">Transmembrane</keyword>
<dbReference type="InterPro" id="IPR036179">
    <property type="entry name" value="Ig-like_dom_sf"/>
</dbReference>
<keyword evidence="5" id="KW-0732">Signal</keyword>
<comment type="subcellular location">
    <subcellularLocation>
        <location evidence="1">Membrane</location>
    </subcellularLocation>
</comment>
<evidence type="ECO:0000256" key="1">
    <source>
        <dbReference type="ARBA" id="ARBA00004370"/>
    </source>
</evidence>
<feature type="signal peptide" evidence="5">
    <location>
        <begin position="1"/>
        <end position="18"/>
    </location>
</feature>
<dbReference type="SUPFAM" id="SSF48726">
    <property type="entry name" value="Immunoglobulin"/>
    <property type="match status" value="1"/>
</dbReference>
<evidence type="ECO:0000259" key="6">
    <source>
        <dbReference type="PROSITE" id="PS50835"/>
    </source>
</evidence>
<name>A0AAV7WFF6_PLEWA</name>